<evidence type="ECO:0000313" key="10">
    <source>
        <dbReference type="EMBL" id="KAK2103880.1"/>
    </source>
</evidence>
<proteinExistence type="predicted"/>
<evidence type="ECO:0000256" key="8">
    <source>
        <dbReference type="SAM" id="Phobius"/>
    </source>
</evidence>
<dbReference type="PROSITE" id="PS50262">
    <property type="entry name" value="G_PROTEIN_RECEP_F1_2"/>
    <property type="match status" value="1"/>
</dbReference>
<evidence type="ECO:0000256" key="7">
    <source>
        <dbReference type="ARBA" id="ARBA00023224"/>
    </source>
</evidence>
<evidence type="ECO:0000313" key="11">
    <source>
        <dbReference type="Proteomes" id="UP001266305"/>
    </source>
</evidence>
<evidence type="ECO:0000256" key="2">
    <source>
        <dbReference type="ARBA" id="ARBA00022692"/>
    </source>
</evidence>
<dbReference type="InterPro" id="IPR050427">
    <property type="entry name" value="Olfactory_Receptors"/>
</dbReference>
<dbReference type="Gene3D" id="1.20.1070.10">
    <property type="entry name" value="Rhodopsin 7-helix transmembrane proteins"/>
    <property type="match status" value="1"/>
</dbReference>
<evidence type="ECO:0000256" key="3">
    <source>
        <dbReference type="ARBA" id="ARBA00022989"/>
    </source>
</evidence>
<evidence type="ECO:0000259" key="9">
    <source>
        <dbReference type="PROSITE" id="PS50262"/>
    </source>
</evidence>
<dbReference type="InterPro" id="IPR000725">
    <property type="entry name" value="Olfact_rcpt"/>
</dbReference>
<protein>
    <submittedName>
        <fullName evidence="10">Olfactory receptor 4F6</fullName>
    </submittedName>
</protein>
<keyword evidence="4" id="KW-0297">G-protein coupled receptor</keyword>
<comment type="subcellular location">
    <subcellularLocation>
        <location evidence="1">Membrane</location>
        <topology evidence="1">Multi-pass membrane protein</topology>
    </subcellularLocation>
</comment>
<evidence type="ECO:0000256" key="1">
    <source>
        <dbReference type="ARBA" id="ARBA00004141"/>
    </source>
</evidence>
<keyword evidence="6 10" id="KW-0675">Receptor</keyword>
<evidence type="ECO:0000256" key="5">
    <source>
        <dbReference type="ARBA" id="ARBA00023136"/>
    </source>
</evidence>
<name>A0ABQ9V3L6_SAGOE</name>
<dbReference type="Pfam" id="PF13853">
    <property type="entry name" value="7tm_4"/>
    <property type="match status" value="1"/>
</dbReference>
<dbReference type="SUPFAM" id="SSF81321">
    <property type="entry name" value="Family A G protein-coupled receptor-like"/>
    <property type="match status" value="1"/>
</dbReference>
<dbReference type="PANTHER" id="PTHR48002">
    <property type="entry name" value="OLFACTORY RECEPTOR"/>
    <property type="match status" value="1"/>
</dbReference>
<evidence type="ECO:0000256" key="6">
    <source>
        <dbReference type="ARBA" id="ARBA00023170"/>
    </source>
</evidence>
<feature type="transmembrane region" description="Helical" evidence="8">
    <location>
        <begin position="33"/>
        <end position="55"/>
    </location>
</feature>
<keyword evidence="11" id="KW-1185">Reference proteome</keyword>
<gene>
    <name evidence="10" type="primary">OR4F6</name>
    <name evidence="10" type="ORF">P7K49_017736</name>
</gene>
<organism evidence="10 11">
    <name type="scientific">Saguinus oedipus</name>
    <name type="common">Cotton-top tamarin</name>
    <name type="synonym">Oedipomidas oedipus</name>
    <dbReference type="NCBI Taxonomy" id="9490"/>
    <lineage>
        <taxon>Eukaryota</taxon>
        <taxon>Metazoa</taxon>
        <taxon>Chordata</taxon>
        <taxon>Craniata</taxon>
        <taxon>Vertebrata</taxon>
        <taxon>Euteleostomi</taxon>
        <taxon>Mammalia</taxon>
        <taxon>Eutheria</taxon>
        <taxon>Euarchontoglires</taxon>
        <taxon>Primates</taxon>
        <taxon>Haplorrhini</taxon>
        <taxon>Platyrrhini</taxon>
        <taxon>Cebidae</taxon>
        <taxon>Callitrichinae</taxon>
        <taxon>Saguinus</taxon>
    </lineage>
</organism>
<accession>A0ABQ9V3L6</accession>
<dbReference type="Proteomes" id="UP001266305">
    <property type="component" value="Unassembled WGS sequence"/>
</dbReference>
<comment type="caution">
    <text evidence="10">The sequence shown here is derived from an EMBL/GenBank/DDBJ whole genome shotgun (WGS) entry which is preliminary data.</text>
</comment>
<sequence>MKVIIAEAMDEANHSVVSEFVFLRVSDSWKNQLLLFLFSYVFYVSRLMGNLFIVLTLTSDPHLQSPMYSLLANLSIIDLVFCSSTVPKMIYDLFRKNKIISFWGCVAQIFFIHSAGGTEIVLLIAMAFD</sequence>
<keyword evidence="2 8" id="KW-0812">Transmembrane</keyword>
<keyword evidence="7" id="KW-0807">Transducer</keyword>
<keyword evidence="5 8" id="KW-0472">Membrane</keyword>
<dbReference type="EMBL" id="JASSZA010000008">
    <property type="protein sequence ID" value="KAK2103880.1"/>
    <property type="molecule type" value="Genomic_DNA"/>
</dbReference>
<reference evidence="10 11" key="1">
    <citation type="submission" date="2023-05" db="EMBL/GenBank/DDBJ databases">
        <title>B98-5 Cell Line De Novo Hybrid Assembly: An Optical Mapping Approach.</title>
        <authorList>
            <person name="Kananen K."/>
            <person name="Auerbach J.A."/>
            <person name="Kautto E."/>
            <person name="Blachly J.S."/>
        </authorList>
    </citation>
    <scope>NUCLEOTIDE SEQUENCE [LARGE SCALE GENOMIC DNA]</scope>
    <source>
        <strain evidence="10">B95-8</strain>
        <tissue evidence="10">Cell line</tissue>
    </source>
</reference>
<feature type="domain" description="G-protein coupled receptors family 1 profile" evidence="9">
    <location>
        <begin position="49"/>
        <end position="129"/>
    </location>
</feature>
<keyword evidence="3 8" id="KW-1133">Transmembrane helix</keyword>
<dbReference type="InterPro" id="IPR017452">
    <property type="entry name" value="GPCR_Rhodpsn_7TM"/>
</dbReference>
<feature type="transmembrane region" description="Helical" evidence="8">
    <location>
        <begin position="99"/>
        <end position="128"/>
    </location>
</feature>
<evidence type="ECO:0000256" key="4">
    <source>
        <dbReference type="ARBA" id="ARBA00023040"/>
    </source>
</evidence>
<feature type="transmembrane region" description="Helical" evidence="8">
    <location>
        <begin position="67"/>
        <end position="87"/>
    </location>
</feature>